<organism evidence="2 3">
    <name type="scientific">Fusarium langsethiae</name>
    <dbReference type="NCBI Taxonomy" id="179993"/>
    <lineage>
        <taxon>Eukaryota</taxon>
        <taxon>Fungi</taxon>
        <taxon>Dikarya</taxon>
        <taxon>Ascomycota</taxon>
        <taxon>Pezizomycotina</taxon>
        <taxon>Sordariomycetes</taxon>
        <taxon>Hypocreomycetidae</taxon>
        <taxon>Hypocreales</taxon>
        <taxon>Nectriaceae</taxon>
        <taxon>Fusarium</taxon>
    </lineage>
</organism>
<dbReference type="EMBL" id="JXCE01000404">
    <property type="protein sequence ID" value="KPA37503.1"/>
    <property type="molecule type" value="Genomic_DNA"/>
</dbReference>
<feature type="compositionally biased region" description="Polar residues" evidence="1">
    <location>
        <begin position="369"/>
        <end position="382"/>
    </location>
</feature>
<feature type="compositionally biased region" description="Low complexity" evidence="1">
    <location>
        <begin position="481"/>
        <end position="493"/>
    </location>
</feature>
<feature type="compositionally biased region" description="Basic residues" evidence="1">
    <location>
        <begin position="494"/>
        <end position="504"/>
    </location>
</feature>
<feature type="compositionally biased region" description="Basic and acidic residues" evidence="1">
    <location>
        <begin position="337"/>
        <end position="368"/>
    </location>
</feature>
<feature type="compositionally biased region" description="Polar residues" evidence="1">
    <location>
        <begin position="471"/>
        <end position="480"/>
    </location>
</feature>
<accession>A0A0M9EPZ7</accession>
<evidence type="ECO:0000313" key="3">
    <source>
        <dbReference type="Proteomes" id="UP000037904"/>
    </source>
</evidence>
<protein>
    <submittedName>
        <fullName evidence="2">Uncharacterized protein</fullName>
    </submittedName>
</protein>
<reference evidence="2 3" key="1">
    <citation type="submission" date="2015-04" db="EMBL/GenBank/DDBJ databases">
        <title>The draft genome sequence of Fusarium langsethiae, a T-2/HT-2 mycotoxin producer.</title>
        <authorList>
            <person name="Lysoe E."/>
            <person name="Divon H.H."/>
            <person name="Terzi V."/>
            <person name="Orru L."/>
            <person name="Lamontanara A."/>
            <person name="Kolseth A.-K."/>
            <person name="Frandsen R.J."/>
            <person name="Nielsen K."/>
            <person name="Thrane U."/>
        </authorList>
    </citation>
    <scope>NUCLEOTIDE SEQUENCE [LARGE SCALE GENOMIC DNA]</scope>
    <source>
        <strain evidence="2 3">Fl201059</strain>
    </source>
</reference>
<keyword evidence="3" id="KW-1185">Reference proteome</keyword>
<dbReference type="Proteomes" id="UP000037904">
    <property type="component" value="Unassembled WGS sequence"/>
</dbReference>
<feature type="compositionally biased region" description="Polar residues" evidence="1">
    <location>
        <begin position="239"/>
        <end position="253"/>
    </location>
</feature>
<feature type="compositionally biased region" description="Polar residues" evidence="1">
    <location>
        <begin position="216"/>
        <end position="231"/>
    </location>
</feature>
<evidence type="ECO:0000313" key="2">
    <source>
        <dbReference type="EMBL" id="KPA37503.1"/>
    </source>
</evidence>
<feature type="region of interest" description="Disordered" evidence="1">
    <location>
        <begin position="104"/>
        <end position="170"/>
    </location>
</feature>
<feature type="compositionally biased region" description="Polar residues" evidence="1">
    <location>
        <begin position="443"/>
        <end position="458"/>
    </location>
</feature>
<dbReference type="AlphaFoldDB" id="A0A0M9EPZ7"/>
<feature type="region of interest" description="Disordered" evidence="1">
    <location>
        <begin position="184"/>
        <end position="258"/>
    </location>
</feature>
<gene>
    <name evidence="2" type="ORF">FLAG1_09684</name>
</gene>
<name>A0A0M9EPZ7_FUSLA</name>
<feature type="compositionally biased region" description="Basic and acidic residues" evidence="1">
    <location>
        <begin position="643"/>
        <end position="658"/>
    </location>
</feature>
<feature type="compositionally biased region" description="Polar residues" evidence="1">
    <location>
        <begin position="543"/>
        <end position="565"/>
    </location>
</feature>
<feature type="region of interest" description="Disordered" evidence="1">
    <location>
        <begin position="272"/>
        <end position="565"/>
    </location>
</feature>
<feature type="compositionally biased region" description="Polar residues" evidence="1">
    <location>
        <begin position="595"/>
        <end position="642"/>
    </location>
</feature>
<sequence>MGEATAIPPGKYSPGRAASAARRVYSYCGEWPHELIKGFSPLTWGVKISEEFATLIRLAAESPKIQLSQVIQRLKYLTLRRKGQNGIKCLNRTDVSKARDWLRQKGIDTYPPRLPNENTTTQLTSDEEDGDEDDARRFREGSEVGSVIVARNSDDNNDSSDSSSDGDETILDDAATEDDEIAISEQNKLSTSQTKSNGTTPVGPNTQPISRFFPSKISTASVSEPRSSASQLLGGLNGQPRTTPSPNPAQSSPNRHRVIESVNAHFQESIRRAAMAGRDSWTKPQDVTTADKPPTTPSSSVARPESVVQVEPPVVPSRATPSNQVKPSPSRPAVTEPDVRVETCRHTMSLDRDKVRQTTNSESRHEPSTMKSSPKLNSQVSNGPIPKPKSTPAVAASSSNIPPSPTGRHKSASTTTARFVPVMRDEAESQSVALHTHLDRSSNRCMTAPTHSYKNPSPSAAADKGVPSTPAPSRSDAQSGISSTRSSSTPITTRPRRNIKPPSRHIHDLPLSALANRDISRKRPLESDTPVTSKAPEQPAALSASQTARGTTTVPTDASPSQVALTNNSAPVAVSSTRDVFELNPNLQAIRKTKSMSSIEPPSQIATKNASRANTASLSQPIPTYDTQSCNAIPKQASSSETVENRPAKRHRSNDTKEPSTSSNGILDFDATLPDGDCFKAHLREWRSWVEPYATAINKQHEEILNDFRMVNKVSQTNKANKEATLDKIQVAQKSMDDNQEKIATTLRIIRALGPEVEKDESARKYLEERQEKLAEQETLRRSFKTEIAQAQALLLDFDSKHAIIDKRLRELARDELKVKKNKEALNSAMKKWRIQTQIMEGEGGWAKALKQFGAEVEAGRFNGL</sequence>
<comment type="caution">
    <text evidence="2">The sequence shown here is derived from an EMBL/GenBank/DDBJ whole genome shotgun (WGS) entry which is preliminary data.</text>
</comment>
<feature type="region of interest" description="Disordered" evidence="1">
    <location>
        <begin position="592"/>
        <end position="668"/>
    </location>
</feature>
<feature type="compositionally biased region" description="Polar residues" evidence="1">
    <location>
        <begin position="184"/>
        <end position="209"/>
    </location>
</feature>
<evidence type="ECO:0000256" key="1">
    <source>
        <dbReference type="SAM" id="MobiDB-lite"/>
    </source>
</evidence>
<proteinExistence type="predicted"/>